<evidence type="ECO:0000256" key="5">
    <source>
        <dbReference type="ARBA" id="ARBA00022989"/>
    </source>
</evidence>
<evidence type="ECO:0000259" key="9">
    <source>
        <dbReference type="Pfam" id="PF02254"/>
    </source>
</evidence>
<feature type="transmembrane region" description="Helical" evidence="7">
    <location>
        <begin position="296"/>
        <end position="318"/>
    </location>
</feature>
<evidence type="ECO:0000256" key="2">
    <source>
        <dbReference type="ARBA" id="ARBA00005551"/>
    </source>
</evidence>
<dbReference type="Proteomes" id="UP000263642">
    <property type="component" value="Unassembled WGS sequence"/>
</dbReference>
<dbReference type="Pfam" id="PF02254">
    <property type="entry name" value="TrkA_N"/>
    <property type="match status" value="1"/>
</dbReference>
<dbReference type="Pfam" id="PF00999">
    <property type="entry name" value="Na_H_Exchanger"/>
    <property type="match status" value="1"/>
</dbReference>
<dbReference type="PANTHER" id="PTHR42751:SF3">
    <property type="entry name" value="SODIUM_GLUTAMATE SYMPORTER"/>
    <property type="match status" value="1"/>
</dbReference>
<dbReference type="Gene3D" id="1.20.1530.20">
    <property type="match status" value="1"/>
</dbReference>
<reference evidence="10 11" key="1">
    <citation type="journal article" date="2018" name="Nat. Biotechnol.">
        <title>A standardized bacterial taxonomy based on genome phylogeny substantially revises the tree of life.</title>
        <authorList>
            <person name="Parks D.H."/>
            <person name="Chuvochina M."/>
            <person name="Waite D.W."/>
            <person name="Rinke C."/>
            <person name="Skarshewski A."/>
            <person name="Chaumeil P.A."/>
            <person name="Hugenholtz P."/>
        </authorList>
    </citation>
    <scope>NUCLEOTIDE SEQUENCE [LARGE SCALE GENOMIC DNA]</scope>
    <source>
        <strain evidence="10">UBA9375</strain>
    </source>
</reference>
<organism evidence="10 11">
    <name type="scientific">Gimesia maris</name>
    <dbReference type="NCBI Taxonomy" id="122"/>
    <lineage>
        <taxon>Bacteria</taxon>
        <taxon>Pseudomonadati</taxon>
        <taxon>Planctomycetota</taxon>
        <taxon>Planctomycetia</taxon>
        <taxon>Planctomycetales</taxon>
        <taxon>Planctomycetaceae</taxon>
        <taxon>Gimesia</taxon>
    </lineage>
</organism>
<dbReference type="InterPro" id="IPR006153">
    <property type="entry name" value="Cation/H_exchanger_TM"/>
</dbReference>
<dbReference type="GO" id="GO:0006813">
    <property type="term" value="P:potassium ion transport"/>
    <property type="evidence" value="ECO:0007669"/>
    <property type="project" value="InterPro"/>
</dbReference>
<dbReference type="EMBL" id="DQAY01000094">
    <property type="protein sequence ID" value="HCO24474.1"/>
    <property type="molecule type" value="Genomic_DNA"/>
</dbReference>
<dbReference type="GO" id="GO:1902600">
    <property type="term" value="P:proton transmembrane transport"/>
    <property type="evidence" value="ECO:0007669"/>
    <property type="project" value="InterPro"/>
</dbReference>
<dbReference type="SUPFAM" id="SSF51735">
    <property type="entry name" value="NAD(P)-binding Rossmann-fold domains"/>
    <property type="match status" value="1"/>
</dbReference>
<gene>
    <name evidence="10" type="ORF">DIT97_16105</name>
</gene>
<feature type="transmembrane region" description="Helical" evidence="7">
    <location>
        <begin position="325"/>
        <end position="344"/>
    </location>
</feature>
<keyword evidence="6 7" id="KW-0472">Membrane</keyword>
<evidence type="ECO:0000313" key="11">
    <source>
        <dbReference type="Proteomes" id="UP000263642"/>
    </source>
</evidence>
<accession>A0A3D3R6H5</accession>
<evidence type="ECO:0000256" key="1">
    <source>
        <dbReference type="ARBA" id="ARBA00004141"/>
    </source>
</evidence>
<feature type="domain" description="Cation/H+ exchanger transmembrane" evidence="8">
    <location>
        <begin position="18"/>
        <end position="372"/>
    </location>
</feature>
<feature type="transmembrane region" description="Helical" evidence="7">
    <location>
        <begin position="89"/>
        <end position="111"/>
    </location>
</feature>
<dbReference type="InterPro" id="IPR003148">
    <property type="entry name" value="RCK_N"/>
</dbReference>
<feature type="transmembrane region" description="Helical" evidence="7">
    <location>
        <begin position="31"/>
        <end position="52"/>
    </location>
</feature>
<dbReference type="InterPro" id="IPR038770">
    <property type="entry name" value="Na+/solute_symporter_sf"/>
</dbReference>
<feature type="transmembrane region" description="Helical" evidence="7">
    <location>
        <begin position="356"/>
        <end position="375"/>
    </location>
</feature>
<keyword evidence="4 7" id="KW-0812">Transmembrane</keyword>
<evidence type="ECO:0000259" key="8">
    <source>
        <dbReference type="Pfam" id="PF00999"/>
    </source>
</evidence>
<evidence type="ECO:0000256" key="6">
    <source>
        <dbReference type="ARBA" id="ARBA00023136"/>
    </source>
</evidence>
<keyword evidence="3" id="KW-0813">Transport</keyword>
<keyword evidence="5 7" id="KW-1133">Transmembrane helix</keyword>
<proteinExistence type="inferred from homology"/>
<feature type="transmembrane region" description="Helical" evidence="7">
    <location>
        <begin position="183"/>
        <end position="204"/>
    </location>
</feature>
<evidence type="ECO:0000256" key="3">
    <source>
        <dbReference type="ARBA" id="ARBA00022448"/>
    </source>
</evidence>
<comment type="subcellular location">
    <subcellularLocation>
        <location evidence="1">Membrane</location>
        <topology evidence="1">Multi-pass membrane protein</topology>
    </subcellularLocation>
</comment>
<evidence type="ECO:0000256" key="7">
    <source>
        <dbReference type="SAM" id="Phobius"/>
    </source>
</evidence>
<sequence length="566" mass="60566">MEIGNIFYEFALLLAAAGVLGLVAHSLKQPLIIAFIAVGILVGPAGLKWVTIGSEIDLLSKVGIALLLFTVGLKLDLHVIRTMGPVSLATGLGQVIFTSVIGYVICLALGLSHLSSIYVAVALTFSSTIIIVKLLSDKREIDSLHGRIAVGFLIVQDLVVVLVMIVLTAFGAGQRSGEWATDIFMVAAQGAALMLVLGLMMRYIIPPVFQRASKSIELLTTLAIAWAIALAAIGDWLGFSKEVGAFLAGVSLAPLAQRDALGARLVGLRDFLLLFFFVDLGAHLTLSVLGPQLLPALILSLFVLIGNPLIVMVIMGAMGYRKRTGFLAGLTVAQISEFSLMLGALGKSLGHISGEILALITLIGLITITLSTYLITYSHVLYERLATGLSWFERKNPFREIMIETTEDSTRSFDVIVFGLGRFGNHITNELSERGRQVLGVDFDPDVVRRLRERDCAVVYGDAEDPVFAATLPLSRADWVVCSVPQQSVNLALLQSLERHGFAGHTATTAHNAHSAEELKKAGSDVVLLPFLDAAKEAVDRVCGFSRAEPNSGLCKPDGSGGEQLP</sequence>
<feature type="transmembrane region" description="Helical" evidence="7">
    <location>
        <begin position="148"/>
        <end position="171"/>
    </location>
</feature>
<comment type="caution">
    <text evidence="10">The sequence shown here is derived from an EMBL/GenBank/DDBJ whole genome shotgun (WGS) entry which is preliminary data.</text>
</comment>
<dbReference type="GO" id="GO:0016020">
    <property type="term" value="C:membrane"/>
    <property type="evidence" value="ECO:0007669"/>
    <property type="project" value="UniProtKB-SubCell"/>
</dbReference>
<dbReference type="InterPro" id="IPR036291">
    <property type="entry name" value="NAD(P)-bd_dom_sf"/>
</dbReference>
<feature type="transmembrane region" description="Helical" evidence="7">
    <location>
        <begin position="216"/>
        <end position="237"/>
    </location>
</feature>
<dbReference type="PANTHER" id="PTHR42751">
    <property type="entry name" value="SODIUM/HYDROGEN EXCHANGER FAMILY/TRKA DOMAIN PROTEIN"/>
    <property type="match status" value="1"/>
</dbReference>
<dbReference type="GO" id="GO:0015297">
    <property type="term" value="F:antiporter activity"/>
    <property type="evidence" value="ECO:0007669"/>
    <property type="project" value="InterPro"/>
</dbReference>
<feature type="transmembrane region" description="Helical" evidence="7">
    <location>
        <begin position="58"/>
        <end position="77"/>
    </location>
</feature>
<evidence type="ECO:0000313" key="10">
    <source>
        <dbReference type="EMBL" id="HCO24474.1"/>
    </source>
</evidence>
<feature type="domain" description="RCK N-terminal" evidence="9">
    <location>
        <begin position="415"/>
        <end position="530"/>
    </location>
</feature>
<evidence type="ECO:0000256" key="4">
    <source>
        <dbReference type="ARBA" id="ARBA00022692"/>
    </source>
</evidence>
<dbReference type="AlphaFoldDB" id="A0A3D3R6H5"/>
<dbReference type="Gene3D" id="3.40.50.720">
    <property type="entry name" value="NAD(P)-binding Rossmann-like Domain"/>
    <property type="match status" value="1"/>
</dbReference>
<feature type="transmembrane region" description="Helical" evidence="7">
    <location>
        <begin position="6"/>
        <end position="24"/>
    </location>
</feature>
<comment type="similarity">
    <text evidence="2">Belongs to the monovalent cation:proton antiporter 2 (CPA2) transporter (TC 2.A.37) family.</text>
</comment>
<name>A0A3D3R6H5_9PLAN</name>
<protein>
    <submittedName>
        <fullName evidence="10">Sodium:proton exchanger</fullName>
    </submittedName>
</protein>
<feature type="transmembrane region" description="Helical" evidence="7">
    <location>
        <begin position="117"/>
        <end position="136"/>
    </location>
</feature>